<feature type="compositionally biased region" description="Polar residues" evidence="1">
    <location>
        <begin position="23"/>
        <end position="38"/>
    </location>
</feature>
<protein>
    <submittedName>
        <fullName evidence="2">Uncharacterized protein</fullName>
    </submittedName>
</protein>
<dbReference type="RefSeq" id="XP_033444694.1">
    <property type="nucleotide sequence ID" value="XM_033588888.1"/>
</dbReference>
<dbReference type="AlphaFoldDB" id="A0A6A5R8A9"/>
<sequence>MPAKTQANVSGIAQAPVAKLASNRRSSSRQGPTCSLATRPSPADLCVPFKSSQPSPPAPLACTQALLHSRHLLRLTPRL</sequence>
<evidence type="ECO:0000256" key="1">
    <source>
        <dbReference type="SAM" id="MobiDB-lite"/>
    </source>
</evidence>
<gene>
    <name evidence="2" type="ORF">M421DRAFT_278850</name>
</gene>
<evidence type="ECO:0000313" key="3">
    <source>
        <dbReference type="Proteomes" id="UP000800082"/>
    </source>
</evidence>
<dbReference type="EMBL" id="ML978993">
    <property type="protein sequence ID" value="KAF1924441.1"/>
    <property type="molecule type" value="Genomic_DNA"/>
</dbReference>
<organism evidence="2 3">
    <name type="scientific">Didymella exigua CBS 183.55</name>
    <dbReference type="NCBI Taxonomy" id="1150837"/>
    <lineage>
        <taxon>Eukaryota</taxon>
        <taxon>Fungi</taxon>
        <taxon>Dikarya</taxon>
        <taxon>Ascomycota</taxon>
        <taxon>Pezizomycotina</taxon>
        <taxon>Dothideomycetes</taxon>
        <taxon>Pleosporomycetidae</taxon>
        <taxon>Pleosporales</taxon>
        <taxon>Pleosporineae</taxon>
        <taxon>Didymellaceae</taxon>
        <taxon>Didymella</taxon>
    </lineage>
</organism>
<feature type="compositionally biased region" description="Polar residues" evidence="1">
    <location>
        <begin position="1"/>
        <end position="11"/>
    </location>
</feature>
<feature type="region of interest" description="Disordered" evidence="1">
    <location>
        <begin position="1"/>
        <end position="40"/>
    </location>
</feature>
<dbReference type="Proteomes" id="UP000800082">
    <property type="component" value="Unassembled WGS sequence"/>
</dbReference>
<accession>A0A6A5R8A9</accession>
<name>A0A6A5R8A9_9PLEO</name>
<dbReference type="GeneID" id="54346535"/>
<proteinExistence type="predicted"/>
<keyword evidence="3" id="KW-1185">Reference proteome</keyword>
<reference evidence="2" key="1">
    <citation type="journal article" date="2020" name="Stud. Mycol.">
        <title>101 Dothideomycetes genomes: a test case for predicting lifestyles and emergence of pathogens.</title>
        <authorList>
            <person name="Haridas S."/>
            <person name="Albert R."/>
            <person name="Binder M."/>
            <person name="Bloem J."/>
            <person name="Labutti K."/>
            <person name="Salamov A."/>
            <person name="Andreopoulos B."/>
            <person name="Baker S."/>
            <person name="Barry K."/>
            <person name="Bills G."/>
            <person name="Bluhm B."/>
            <person name="Cannon C."/>
            <person name="Castanera R."/>
            <person name="Culley D."/>
            <person name="Daum C."/>
            <person name="Ezra D."/>
            <person name="Gonzalez J."/>
            <person name="Henrissat B."/>
            <person name="Kuo A."/>
            <person name="Liang C."/>
            <person name="Lipzen A."/>
            <person name="Lutzoni F."/>
            <person name="Magnuson J."/>
            <person name="Mondo S."/>
            <person name="Nolan M."/>
            <person name="Ohm R."/>
            <person name="Pangilinan J."/>
            <person name="Park H.-J."/>
            <person name="Ramirez L."/>
            <person name="Alfaro M."/>
            <person name="Sun H."/>
            <person name="Tritt A."/>
            <person name="Yoshinaga Y."/>
            <person name="Zwiers L.-H."/>
            <person name="Turgeon B."/>
            <person name="Goodwin S."/>
            <person name="Spatafora J."/>
            <person name="Crous P."/>
            <person name="Grigoriev I."/>
        </authorList>
    </citation>
    <scope>NUCLEOTIDE SEQUENCE</scope>
    <source>
        <strain evidence="2">CBS 183.55</strain>
    </source>
</reference>
<evidence type="ECO:0000313" key="2">
    <source>
        <dbReference type="EMBL" id="KAF1924441.1"/>
    </source>
</evidence>